<dbReference type="Gene3D" id="1.10.1040.10">
    <property type="entry name" value="N-(1-d-carboxylethyl)-l-norvaline Dehydrogenase, domain 2"/>
    <property type="match status" value="1"/>
</dbReference>
<proteinExistence type="inferred from homology"/>
<evidence type="ECO:0000313" key="13">
    <source>
        <dbReference type="EMBL" id="CAH0537082.1"/>
    </source>
</evidence>
<dbReference type="InterPro" id="IPR003710">
    <property type="entry name" value="ApbA"/>
</dbReference>
<dbReference type="Gene3D" id="3.40.50.720">
    <property type="entry name" value="NAD(P)-binding Rossmann-like Domain"/>
    <property type="match status" value="1"/>
</dbReference>
<dbReference type="NCBIfam" id="TIGR00745">
    <property type="entry name" value="apbA_panE"/>
    <property type="match status" value="1"/>
</dbReference>
<dbReference type="EC" id="1.1.1.169" evidence="3 10"/>
<keyword evidence="7 10" id="KW-0560">Oxidoreductase</keyword>
<evidence type="ECO:0000256" key="9">
    <source>
        <dbReference type="ARBA" id="ARBA00048793"/>
    </source>
</evidence>
<dbReference type="InterPro" id="IPR008927">
    <property type="entry name" value="6-PGluconate_DH-like_C_sf"/>
</dbReference>
<evidence type="ECO:0000313" key="14">
    <source>
        <dbReference type="Proteomes" id="UP000838748"/>
    </source>
</evidence>
<gene>
    <name evidence="13" type="ORF">VMF7928_00918</name>
</gene>
<keyword evidence="14" id="KW-1185">Reference proteome</keyword>
<keyword evidence="5 10" id="KW-0566">Pantothenate biosynthesis</keyword>
<reference evidence="13" key="1">
    <citation type="submission" date="2021-11" db="EMBL/GenBank/DDBJ databases">
        <authorList>
            <person name="Rodrigo-Torres L."/>
            <person name="Arahal R. D."/>
            <person name="Lucena T."/>
        </authorList>
    </citation>
    <scope>NUCLEOTIDE SEQUENCE</scope>
    <source>
        <strain evidence="13">CECT 7928</strain>
    </source>
</reference>
<comment type="catalytic activity">
    <reaction evidence="9 10">
        <text>(R)-pantoate + NADP(+) = 2-dehydropantoate + NADPH + H(+)</text>
        <dbReference type="Rhea" id="RHEA:16233"/>
        <dbReference type="ChEBI" id="CHEBI:11561"/>
        <dbReference type="ChEBI" id="CHEBI:15378"/>
        <dbReference type="ChEBI" id="CHEBI:15980"/>
        <dbReference type="ChEBI" id="CHEBI:57783"/>
        <dbReference type="ChEBI" id="CHEBI:58349"/>
        <dbReference type="EC" id="1.1.1.169"/>
    </reaction>
</comment>
<evidence type="ECO:0000259" key="12">
    <source>
        <dbReference type="Pfam" id="PF08546"/>
    </source>
</evidence>
<feature type="domain" description="Ketopantoate reductase C-terminal" evidence="12">
    <location>
        <begin position="193"/>
        <end position="312"/>
    </location>
</feature>
<dbReference type="PANTHER" id="PTHR21708:SF26">
    <property type="entry name" value="2-DEHYDROPANTOATE 2-REDUCTASE"/>
    <property type="match status" value="1"/>
</dbReference>
<comment type="function">
    <text evidence="10">Catalyzes the NADPH-dependent reduction of ketopantoate into pantoic acid.</text>
</comment>
<keyword evidence="6 10" id="KW-0521">NADP</keyword>
<evidence type="ECO:0000256" key="8">
    <source>
        <dbReference type="ARBA" id="ARBA00032024"/>
    </source>
</evidence>
<evidence type="ECO:0000256" key="6">
    <source>
        <dbReference type="ARBA" id="ARBA00022857"/>
    </source>
</evidence>
<dbReference type="InterPro" id="IPR036291">
    <property type="entry name" value="NAD(P)-bd_dom_sf"/>
</dbReference>
<evidence type="ECO:0000256" key="4">
    <source>
        <dbReference type="ARBA" id="ARBA00019465"/>
    </source>
</evidence>
<dbReference type="SUPFAM" id="SSF51735">
    <property type="entry name" value="NAD(P)-binding Rossmann-fold domains"/>
    <property type="match status" value="1"/>
</dbReference>
<dbReference type="InterPro" id="IPR051402">
    <property type="entry name" value="KPR-Related"/>
</dbReference>
<dbReference type="Pfam" id="PF08546">
    <property type="entry name" value="ApbA_C"/>
    <property type="match status" value="1"/>
</dbReference>
<dbReference type="InterPro" id="IPR013328">
    <property type="entry name" value="6PGD_dom2"/>
</dbReference>
<dbReference type="InterPro" id="IPR013332">
    <property type="entry name" value="KPR_N"/>
</dbReference>
<evidence type="ECO:0000256" key="1">
    <source>
        <dbReference type="ARBA" id="ARBA00004994"/>
    </source>
</evidence>
<evidence type="ECO:0000256" key="2">
    <source>
        <dbReference type="ARBA" id="ARBA00007870"/>
    </source>
</evidence>
<evidence type="ECO:0000256" key="3">
    <source>
        <dbReference type="ARBA" id="ARBA00013014"/>
    </source>
</evidence>
<dbReference type="PANTHER" id="PTHR21708">
    <property type="entry name" value="PROBABLE 2-DEHYDROPANTOATE 2-REDUCTASE"/>
    <property type="match status" value="1"/>
</dbReference>
<dbReference type="EMBL" id="CAKLDM010000001">
    <property type="protein sequence ID" value="CAH0537082.1"/>
    <property type="molecule type" value="Genomic_DNA"/>
</dbReference>
<evidence type="ECO:0000256" key="7">
    <source>
        <dbReference type="ARBA" id="ARBA00023002"/>
    </source>
</evidence>
<protein>
    <recommendedName>
        <fullName evidence="4 10">2-dehydropantoate 2-reductase</fullName>
        <ecNumber evidence="3 10">1.1.1.169</ecNumber>
    </recommendedName>
    <alternativeName>
        <fullName evidence="8 10">Ketopantoate reductase</fullName>
    </alternativeName>
</protein>
<evidence type="ECO:0000256" key="10">
    <source>
        <dbReference type="RuleBase" id="RU362068"/>
    </source>
</evidence>
<dbReference type="Pfam" id="PF02558">
    <property type="entry name" value="ApbA"/>
    <property type="match status" value="1"/>
</dbReference>
<comment type="caution">
    <text evidence="13">The sequence shown here is derived from an EMBL/GenBank/DDBJ whole genome shotgun (WGS) entry which is preliminary data.</text>
</comment>
<sequence length="329" mass="36394">MLLCKRYIELFIELGDLAMKVSIIGVGAIGGYVFAKLSETNRHNLQCVVSQHSALLEHNEIKLSHSTQSSRSPIENITSDYSAIGGELIFITLKSTHNAEVFPQLAHLRNKTFVVIQNGIGNEAHLAQFLHESNTIIGATTNIKVTKTSAGNQVTLHKESSYLNYAHYHEGTNELDLESVFNLLFGSVSPKDDIFQARFPKLLVNASCNLASIIYDACMQTLSTAAEPRQLVEDIGQEVIQVAQAYGVNIDPSTVSQLFSHLAVPEFKGVYFSMKEDFDSGRDMEIETIFHNLVELANKANVQMPKTQASLNTLLSMIDQRNTQSQLCS</sequence>
<organism evidence="13 14">
    <name type="scientific">Vibrio marisflavi CECT 7928</name>
    <dbReference type="NCBI Taxonomy" id="634439"/>
    <lineage>
        <taxon>Bacteria</taxon>
        <taxon>Pseudomonadati</taxon>
        <taxon>Pseudomonadota</taxon>
        <taxon>Gammaproteobacteria</taxon>
        <taxon>Vibrionales</taxon>
        <taxon>Vibrionaceae</taxon>
        <taxon>Vibrio</taxon>
    </lineage>
</organism>
<evidence type="ECO:0000259" key="11">
    <source>
        <dbReference type="Pfam" id="PF02558"/>
    </source>
</evidence>
<comment type="pathway">
    <text evidence="1 10">Cofactor biosynthesis; (R)-pantothenate biosynthesis; (R)-pantoate from 3-methyl-2-oxobutanoate: step 2/2.</text>
</comment>
<name>A0ABM9A0W6_9VIBR</name>
<dbReference type="SUPFAM" id="SSF48179">
    <property type="entry name" value="6-phosphogluconate dehydrogenase C-terminal domain-like"/>
    <property type="match status" value="1"/>
</dbReference>
<dbReference type="InterPro" id="IPR013752">
    <property type="entry name" value="KPA_reductase"/>
</dbReference>
<dbReference type="Proteomes" id="UP000838748">
    <property type="component" value="Unassembled WGS sequence"/>
</dbReference>
<evidence type="ECO:0000256" key="5">
    <source>
        <dbReference type="ARBA" id="ARBA00022655"/>
    </source>
</evidence>
<comment type="similarity">
    <text evidence="2 10">Belongs to the ketopantoate reductase family.</text>
</comment>
<accession>A0ABM9A0W6</accession>
<feature type="domain" description="Ketopantoate reductase N-terminal" evidence="11">
    <location>
        <begin position="22"/>
        <end position="153"/>
    </location>
</feature>